<dbReference type="KEGG" id="ruf:TH63_06380"/>
<accession>A0A0H4W4K1</accession>
<reference evidence="1 2" key="1">
    <citation type="submission" date="2015-01" db="EMBL/GenBank/DDBJ databases">
        <title>Rufibacter sp./DG31D/ whole genome sequencing.</title>
        <authorList>
            <person name="Kim M.K."/>
            <person name="Srinivasan S."/>
            <person name="Lee J.-J."/>
        </authorList>
    </citation>
    <scope>NUCLEOTIDE SEQUENCE [LARGE SCALE GENOMIC DNA]</scope>
    <source>
        <strain evidence="1 2">DG31D</strain>
    </source>
</reference>
<sequence>MEKKELKKANGDVYFESVRMTDNAYVFVNWVGIQSLETMVMGYNLVLSMLKEKSCPGLLNSNRELIGPWDDAVTYLAYKWAPAAHGLGLRNVAHVLSPGIFGQRSYEKFSQLLKEEDLHLRAFEKQAQAEEWLLLHLV</sequence>
<dbReference type="STRING" id="1379910.TH63_06380"/>
<keyword evidence="2" id="KW-1185">Reference proteome</keyword>
<dbReference type="AlphaFoldDB" id="A0A0H4W4K1"/>
<evidence type="ECO:0008006" key="3">
    <source>
        <dbReference type="Google" id="ProtNLM"/>
    </source>
</evidence>
<dbReference type="RefSeq" id="WP_048920216.1">
    <property type="nucleotide sequence ID" value="NZ_CP010777.1"/>
</dbReference>
<gene>
    <name evidence="1" type="ORF">TH63_06380</name>
</gene>
<evidence type="ECO:0000313" key="2">
    <source>
        <dbReference type="Proteomes" id="UP000036458"/>
    </source>
</evidence>
<evidence type="ECO:0000313" key="1">
    <source>
        <dbReference type="EMBL" id="AKQ45346.1"/>
    </source>
</evidence>
<dbReference type="Proteomes" id="UP000036458">
    <property type="component" value="Chromosome"/>
</dbReference>
<organism evidence="1 2">
    <name type="scientific">Rufibacter radiotolerans</name>
    <dbReference type="NCBI Taxonomy" id="1379910"/>
    <lineage>
        <taxon>Bacteria</taxon>
        <taxon>Pseudomonadati</taxon>
        <taxon>Bacteroidota</taxon>
        <taxon>Cytophagia</taxon>
        <taxon>Cytophagales</taxon>
        <taxon>Hymenobacteraceae</taxon>
        <taxon>Rufibacter</taxon>
    </lineage>
</organism>
<dbReference type="EMBL" id="CP010777">
    <property type="protein sequence ID" value="AKQ45346.1"/>
    <property type="molecule type" value="Genomic_DNA"/>
</dbReference>
<name>A0A0H4W4K1_9BACT</name>
<dbReference type="PATRIC" id="fig|1379910.4.peg.1393"/>
<proteinExistence type="predicted"/>
<protein>
    <recommendedName>
        <fullName evidence="3">SpoIIAA-like protein</fullName>
    </recommendedName>
</protein>
<dbReference type="OrthoDB" id="882485at2"/>